<dbReference type="Pfam" id="PF12852">
    <property type="entry name" value="Cupin_6"/>
    <property type="match status" value="1"/>
</dbReference>
<dbReference type="GO" id="GO:0043565">
    <property type="term" value="F:sequence-specific DNA binding"/>
    <property type="evidence" value="ECO:0007669"/>
    <property type="project" value="InterPro"/>
</dbReference>
<dbReference type="EMBL" id="MSKL01000005">
    <property type="protein sequence ID" value="OLO50900.1"/>
    <property type="molecule type" value="Genomic_DNA"/>
</dbReference>
<dbReference type="AlphaFoldDB" id="A0A1Q8VS34"/>
<dbReference type="PROSITE" id="PS00041">
    <property type="entry name" value="HTH_ARAC_FAMILY_1"/>
    <property type="match status" value="2"/>
</dbReference>
<dbReference type="InterPro" id="IPR050204">
    <property type="entry name" value="AraC_XylS_family_regulators"/>
</dbReference>
<evidence type="ECO:0000256" key="3">
    <source>
        <dbReference type="ARBA" id="ARBA00023163"/>
    </source>
</evidence>
<evidence type="ECO:0000256" key="2">
    <source>
        <dbReference type="ARBA" id="ARBA00023125"/>
    </source>
</evidence>
<evidence type="ECO:0000313" key="6">
    <source>
        <dbReference type="Proteomes" id="UP000186394"/>
    </source>
</evidence>
<organism evidence="5 6">
    <name type="scientific">Actinomyces oris</name>
    <dbReference type="NCBI Taxonomy" id="544580"/>
    <lineage>
        <taxon>Bacteria</taxon>
        <taxon>Bacillati</taxon>
        <taxon>Actinomycetota</taxon>
        <taxon>Actinomycetes</taxon>
        <taxon>Actinomycetales</taxon>
        <taxon>Actinomycetaceae</taxon>
        <taxon>Actinomyces</taxon>
    </lineage>
</organism>
<sequence length="314" mass="34351">MDLLEDFLAQPHARDAFLLRVVMGRPWSLSVEDKAPLSIIPTLSGGGWITANGSRPHRFEAGEILVVRSPTIYTLSSSQEHDGGTRIGAGQACSGPDGRDLSEELRTGVRTWGNDPQGEDQLLVGTYRHHSELGRLMLQSLPPWFLVSTPDPELVSLLNRETVHDGFAQSSVLDRLLDVLLVTTLRAWINTGTQNHVSLLSASRDDVVRRVTESVQTAPSRDWTVDSLAALAGVSRASLTRRFNATLGVSPMTYVTQWRLAMAADLLDRSDATLSAIAHQVGYASPFSFSSAFKSRYGLSPRDFRAEAATSRTH</sequence>
<evidence type="ECO:0000259" key="4">
    <source>
        <dbReference type="PROSITE" id="PS01124"/>
    </source>
</evidence>
<feature type="domain" description="HTH araC/xylS-type" evidence="4">
    <location>
        <begin position="209"/>
        <end position="307"/>
    </location>
</feature>
<dbReference type="PANTHER" id="PTHR46796:SF13">
    <property type="entry name" value="HTH-TYPE TRANSCRIPTIONAL ACTIVATOR RHAS"/>
    <property type="match status" value="1"/>
</dbReference>
<keyword evidence="1" id="KW-0805">Transcription regulation</keyword>
<evidence type="ECO:0000313" key="5">
    <source>
        <dbReference type="EMBL" id="OLO50900.1"/>
    </source>
</evidence>
<dbReference type="Pfam" id="PF12833">
    <property type="entry name" value="HTH_18"/>
    <property type="match status" value="1"/>
</dbReference>
<dbReference type="RefSeq" id="WP_075417191.1">
    <property type="nucleotide sequence ID" value="NZ_MSKL01000005.1"/>
</dbReference>
<dbReference type="SUPFAM" id="SSF46689">
    <property type="entry name" value="Homeodomain-like"/>
    <property type="match status" value="2"/>
</dbReference>
<comment type="caution">
    <text evidence="5">The sequence shown here is derived from an EMBL/GenBank/DDBJ whole genome shotgun (WGS) entry which is preliminary data.</text>
</comment>
<dbReference type="SMART" id="SM00342">
    <property type="entry name" value="HTH_ARAC"/>
    <property type="match status" value="1"/>
</dbReference>
<dbReference type="OrthoDB" id="241790at2"/>
<reference evidence="5 6" key="1">
    <citation type="submission" date="2016-12" db="EMBL/GenBank/DDBJ databases">
        <title>Genomic comparison of strains in the 'Actinomyces naeslundii' group.</title>
        <authorList>
            <person name="Mughal S.R."/>
            <person name="Do T."/>
            <person name="Gilbert S.C."/>
            <person name="Witherden E.A."/>
            <person name="Didelot X."/>
            <person name="Beighton D."/>
        </authorList>
    </citation>
    <scope>NUCLEOTIDE SEQUENCE [LARGE SCALE GENOMIC DNA]</scope>
    <source>
        <strain evidence="5 6">P6N</strain>
    </source>
</reference>
<gene>
    <name evidence="5" type="ORF">BKH28_01595</name>
</gene>
<proteinExistence type="predicted"/>
<keyword evidence="2" id="KW-0238">DNA-binding</keyword>
<dbReference type="InterPro" id="IPR018060">
    <property type="entry name" value="HTH_AraC"/>
</dbReference>
<dbReference type="GO" id="GO:0003700">
    <property type="term" value="F:DNA-binding transcription factor activity"/>
    <property type="evidence" value="ECO:0007669"/>
    <property type="project" value="InterPro"/>
</dbReference>
<dbReference type="PANTHER" id="PTHR46796">
    <property type="entry name" value="HTH-TYPE TRANSCRIPTIONAL ACTIVATOR RHAS-RELATED"/>
    <property type="match status" value="1"/>
</dbReference>
<dbReference type="PRINTS" id="PR00032">
    <property type="entry name" value="HTHARAC"/>
</dbReference>
<accession>A0A1Q8VS34</accession>
<keyword evidence="3" id="KW-0804">Transcription</keyword>
<dbReference type="InterPro" id="IPR032783">
    <property type="entry name" value="AraC_lig"/>
</dbReference>
<dbReference type="PROSITE" id="PS01124">
    <property type="entry name" value="HTH_ARAC_FAMILY_2"/>
    <property type="match status" value="1"/>
</dbReference>
<name>A0A1Q8VS34_9ACTO</name>
<dbReference type="InterPro" id="IPR020449">
    <property type="entry name" value="Tscrpt_reg_AraC-type_HTH"/>
</dbReference>
<dbReference type="InterPro" id="IPR009057">
    <property type="entry name" value="Homeodomain-like_sf"/>
</dbReference>
<evidence type="ECO:0000256" key="1">
    <source>
        <dbReference type="ARBA" id="ARBA00023015"/>
    </source>
</evidence>
<protein>
    <submittedName>
        <fullName evidence="5">AraC family transcriptional regulator</fullName>
    </submittedName>
</protein>
<dbReference type="Gene3D" id="1.10.10.60">
    <property type="entry name" value="Homeodomain-like"/>
    <property type="match status" value="2"/>
</dbReference>
<dbReference type="InterPro" id="IPR018062">
    <property type="entry name" value="HTH_AraC-typ_CS"/>
</dbReference>
<dbReference type="Proteomes" id="UP000186394">
    <property type="component" value="Unassembled WGS sequence"/>
</dbReference>